<feature type="transmembrane region" description="Helical" evidence="1">
    <location>
        <begin position="6"/>
        <end position="28"/>
    </location>
</feature>
<dbReference type="AlphaFoldDB" id="A0A0R1QH60"/>
<keyword evidence="1" id="KW-0812">Transmembrane</keyword>
<keyword evidence="3" id="KW-1185">Reference proteome</keyword>
<protein>
    <submittedName>
        <fullName evidence="2">Uncharacterized protein</fullName>
    </submittedName>
</protein>
<organism evidence="2 3">
    <name type="scientific">Companilactobacillus mindensis DSM 14500</name>
    <dbReference type="NCBI Taxonomy" id="1423770"/>
    <lineage>
        <taxon>Bacteria</taxon>
        <taxon>Bacillati</taxon>
        <taxon>Bacillota</taxon>
        <taxon>Bacilli</taxon>
        <taxon>Lactobacillales</taxon>
        <taxon>Lactobacillaceae</taxon>
        <taxon>Companilactobacillus</taxon>
    </lineage>
</organism>
<comment type="caution">
    <text evidence="2">The sequence shown here is derived from an EMBL/GenBank/DDBJ whole genome shotgun (WGS) entry which is preliminary data.</text>
</comment>
<dbReference type="RefSeq" id="WP_057888049.1">
    <property type="nucleotide sequence ID" value="NZ_AZEZ01000066.1"/>
</dbReference>
<feature type="transmembrane region" description="Helical" evidence="1">
    <location>
        <begin position="84"/>
        <end position="105"/>
    </location>
</feature>
<keyword evidence="1" id="KW-1133">Transmembrane helix</keyword>
<dbReference type="STRING" id="1423770.FD29_GL000453"/>
<evidence type="ECO:0000313" key="3">
    <source>
        <dbReference type="Proteomes" id="UP000050872"/>
    </source>
</evidence>
<dbReference type="EMBL" id="AZEZ01000066">
    <property type="protein sequence ID" value="KRL43889.1"/>
    <property type="molecule type" value="Genomic_DNA"/>
</dbReference>
<keyword evidence="1" id="KW-0472">Membrane</keyword>
<sequence>MGLDYQDVIVLALVLAGIITLMIFSDVCKSFDKKLEFQKNKDYIMHLTYQSVTAMCMIIITVAMCGLGFVGVHQKQLILKTADITIGLMSMLLTVVWSIPMFMAFSVKVSRFKK</sequence>
<name>A0A0R1QH60_9LACO</name>
<dbReference type="Proteomes" id="UP000050872">
    <property type="component" value="Unassembled WGS sequence"/>
</dbReference>
<reference evidence="2 3" key="1">
    <citation type="journal article" date="2015" name="Genome Announc.">
        <title>Expanding the biotechnology potential of lactobacilli through comparative genomics of 213 strains and associated genera.</title>
        <authorList>
            <person name="Sun Z."/>
            <person name="Harris H.M."/>
            <person name="McCann A."/>
            <person name="Guo C."/>
            <person name="Argimon S."/>
            <person name="Zhang W."/>
            <person name="Yang X."/>
            <person name="Jeffery I.B."/>
            <person name="Cooney J.C."/>
            <person name="Kagawa T.F."/>
            <person name="Liu W."/>
            <person name="Song Y."/>
            <person name="Salvetti E."/>
            <person name="Wrobel A."/>
            <person name="Rasinkangas P."/>
            <person name="Parkhill J."/>
            <person name="Rea M.C."/>
            <person name="O'Sullivan O."/>
            <person name="Ritari J."/>
            <person name="Douillard F.P."/>
            <person name="Paul Ross R."/>
            <person name="Yang R."/>
            <person name="Briner A.E."/>
            <person name="Felis G.E."/>
            <person name="de Vos W.M."/>
            <person name="Barrangou R."/>
            <person name="Klaenhammer T.R."/>
            <person name="Caufield P.W."/>
            <person name="Cui Y."/>
            <person name="Zhang H."/>
            <person name="O'Toole P.W."/>
        </authorList>
    </citation>
    <scope>NUCLEOTIDE SEQUENCE [LARGE SCALE GENOMIC DNA]</scope>
    <source>
        <strain evidence="2 3">DSM 14500</strain>
    </source>
</reference>
<feature type="transmembrane region" description="Helical" evidence="1">
    <location>
        <begin position="49"/>
        <end position="72"/>
    </location>
</feature>
<evidence type="ECO:0000256" key="1">
    <source>
        <dbReference type="SAM" id="Phobius"/>
    </source>
</evidence>
<accession>A0A0R1QH60</accession>
<proteinExistence type="predicted"/>
<evidence type="ECO:0000313" key="2">
    <source>
        <dbReference type="EMBL" id="KRL43889.1"/>
    </source>
</evidence>
<dbReference type="PATRIC" id="fig|1423770.3.peg.458"/>
<gene>
    <name evidence="2" type="ORF">FD29_GL000453</name>
</gene>